<protein>
    <submittedName>
        <fullName evidence="1">Uncharacterized protein</fullName>
    </submittedName>
</protein>
<reference evidence="1" key="1">
    <citation type="submission" date="2014-05" db="EMBL/GenBank/DDBJ databases">
        <authorList>
            <person name="Chronopoulou M."/>
        </authorList>
    </citation>
    <scope>NUCLEOTIDE SEQUENCE</scope>
    <source>
        <tissue evidence="1">Whole organism</tissue>
    </source>
</reference>
<proteinExistence type="predicted"/>
<feature type="non-terminal residue" evidence="1">
    <location>
        <position position="1"/>
    </location>
</feature>
<organism evidence="1">
    <name type="scientific">Lepeophtheirus salmonis</name>
    <name type="common">Salmon louse</name>
    <name type="synonym">Caligus salmonis</name>
    <dbReference type="NCBI Taxonomy" id="72036"/>
    <lineage>
        <taxon>Eukaryota</taxon>
        <taxon>Metazoa</taxon>
        <taxon>Ecdysozoa</taxon>
        <taxon>Arthropoda</taxon>
        <taxon>Crustacea</taxon>
        <taxon>Multicrustacea</taxon>
        <taxon>Hexanauplia</taxon>
        <taxon>Copepoda</taxon>
        <taxon>Siphonostomatoida</taxon>
        <taxon>Caligidae</taxon>
        <taxon>Lepeophtheirus</taxon>
    </lineage>
</organism>
<evidence type="ECO:0000313" key="1">
    <source>
        <dbReference type="EMBL" id="CDW43188.1"/>
    </source>
</evidence>
<accession>A0A0K2UY42</accession>
<name>A0A0K2UY42_LEPSM</name>
<sequence>KSLRSTSLFKCFLDAKSFTFLYSTCEKSSILHSKPLTSKET</sequence>
<dbReference type="EMBL" id="HACA01025827">
    <property type="protein sequence ID" value="CDW43188.1"/>
    <property type="molecule type" value="Transcribed_RNA"/>
</dbReference>
<dbReference type="AlphaFoldDB" id="A0A0K2UY42"/>